<sequence length="127" mass="13680">MAKMMTQLDILAKNVMGDGTRSVNVVGVCGVNPEEAKFKILYNEKVNFLANQGGGYCSNYPRASGNQGGIEMRVGDTVTESGVIVTPLGRKEKGRQIGSDKVLNEMKEDVSTLNQTVTSHSVSIKQL</sequence>
<proteinExistence type="predicted"/>
<accession>M1DTP2</accession>
<dbReference type="HOGENOM" id="CLU_033598_1_0_1"/>
<name>M1DTP2_SOLTU</name>
<reference evidence="1" key="2">
    <citation type="submission" date="2015-06" db="UniProtKB">
        <authorList>
            <consortium name="EnsemblPlants"/>
        </authorList>
    </citation>
    <scope>IDENTIFICATION</scope>
    <source>
        <strain evidence="1">DM1-3 516 R44</strain>
    </source>
</reference>
<dbReference type="Proteomes" id="UP000011115">
    <property type="component" value="Unassembled WGS sequence"/>
</dbReference>
<evidence type="ECO:0000313" key="1">
    <source>
        <dbReference type="EnsemblPlants" id="PGSC0003DMT400094223"/>
    </source>
</evidence>
<dbReference type="PaxDb" id="4113-PGSC0003DMT400094223"/>
<dbReference type="AlphaFoldDB" id="M1DTP2"/>
<keyword evidence="2" id="KW-1185">Reference proteome</keyword>
<organism evidence="1 2">
    <name type="scientific">Solanum tuberosum</name>
    <name type="common">Potato</name>
    <dbReference type="NCBI Taxonomy" id="4113"/>
    <lineage>
        <taxon>Eukaryota</taxon>
        <taxon>Viridiplantae</taxon>
        <taxon>Streptophyta</taxon>
        <taxon>Embryophyta</taxon>
        <taxon>Tracheophyta</taxon>
        <taxon>Spermatophyta</taxon>
        <taxon>Magnoliopsida</taxon>
        <taxon>eudicotyledons</taxon>
        <taxon>Gunneridae</taxon>
        <taxon>Pentapetalae</taxon>
        <taxon>asterids</taxon>
        <taxon>lamiids</taxon>
        <taxon>Solanales</taxon>
        <taxon>Solanaceae</taxon>
        <taxon>Solanoideae</taxon>
        <taxon>Solaneae</taxon>
        <taxon>Solanum</taxon>
    </lineage>
</organism>
<evidence type="ECO:0000313" key="2">
    <source>
        <dbReference type="Proteomes" id="UP000011115"/>
    </source>
</evidence>
<dbReference type="Gramene" id="PGSC0003DMT400094223">
    <property type="protein sequence ID" value="PGSC0003DMT400094223"/>
    <property type="gene ID" value="PGSC0003DMG400043794"/>
</dbReference>
<dbReference type="InParanoid" id="M1DTP2"/>
<evidence type="ECO:0008006" key="3">
    <source>
        <dbReference type="Google" id="ProtNLM"/>
    </source>
</evidence>
<protein>
    <recommendedName>
        <fullName evidence="3">Integrase core domain containing protein</fullName>
    </recommendedName>
</protein>
<dbReference type="EnsemblPlants" id="PGSC0003DMT400094223">
    <property type="protein sequence ID" value="PGSC0003DMT400094223"/>
    <property type="gene ID" value="PGSC0003DMG400043794"/>
</dbReference>
<reference evidence="2" key="1">
    <citation type="journal article" date="2011" name="Nature">
        <title>Genome sequence and analysis of the tuber crop potato.</title>
        <authorList>
            <consortium name="The Potato Genome Sequencing Consortium"/>
        </authorList>
    </citation>
    <scope>NUCLEOTIDE SEQUENCE [LARGE SCALE GENOMIC DNA]</scope>
    <source>
        <strain evidence="2">cv. DM1-3 516 R44</strain>
    </source>
</reference>